<accession>A0A2P2NX34</accession>
<proteinExistence type="predicted"/>
<reference evidence="1" key="1">
    <citation type="submission" date="2018-02" db="EMBL/GenBank/DDBJ databases">
        <title>Rhizophora mucronata_Transcriptome.</title>
        <authorList>
            <person name="Meera S.P."/>
            <person name="Sreeshan A."/>
            <person name="Augustine A."/>
        </authorList>
    </citation>
    <scope>NUCLEOTIDE SEQUENCE</scope>
    <source>
        <tissue evidence="1">Leaf</tissue>
    </source>
</reference>
<evidence type="ECO:0000313" key="1">
    <source>
        <dbReference type="EMBL" id="MBX47015.1"/>
    </source>
</evidence>
<dbReference type="AlphaFoldDB" id="A0A2P2NX34"/>
<dbReference type="EMBL" id="GGEC01066531">
    <property type="protein sequence ID" value="MBX47015.1"/>
    <property type="molecule type" value="Transcribed_RNA"/>
</dbReference>
<name>A0A2P2NX34_RHIMU</name>
<organism evidence="1">
    <name type="scientific">Rhizophora mucronata</name>
    <name type="common">Asiatic mangrove</name>
    <dbReference type="NCBI Taxonomy" id="61149"/>
    <lineage>
        <taxon>Eukaryota</taxon>
        <taxon>Viridiplantae</taxon>
        <taxon>Streptophyta</taxon>
        <taxon>Embryophyta</taxon>
        <taxon>Tracheophyta</taxon>
        <taxon>Spermatophyta</taxon>
        <taxon>Magnoliopsida</taxon>
        <taxon>eudicotyledons</taxon>
        <taxon>Gunneridae</taxon>
        <taxon>Pentapetalae</taxon>
        <taxon>rosids</taxon>
        <taxon>fabids</taxon>
        <taxon>Malpighiales</taxon>
        <taxon>Rhizophoraceae</taxon>
        <taxon>Rhizophora</taxon>
    </lineage>
</organism>
<protein>
    <submittedName>
        <fullName evidence="1">Uncharacterized protein</fullName>
    </submittedName>
</protein>
<sequence>MPKSSQVKTSRSSQPIILMGFYPSKAIQIQKIKLRMNS</sequence>